<dbReference type="AlphaFoldDB" id="A0A2S6HP21"/>
<dbReference type="Gene3D" id="3.30.565.10">
    <property type="entry name" value="Histidine kinase-like ATPase, C-terminal domain"/>
    <property type="match status" value="1"/>
</dbReference>
<dbReference type="Gene3D" id="3.30.450.20">
    <property type="entry name" value="PAS domain"/>
    <property type="match status" value="1"/>
</dbReference>
<keyword evidence="6" id="KW-0808">Transferase</keyword>
<evidence type="ECO:0000256" key="4">
    <source>
        <dbReference type="ARBA" id="ARBA00022475"/>
    </source>
</evidence>
<dbReference type="InterPro" id="IPR003594">
    <property type="entry name" value="HATPase_dom"/>
</dbReference>
<accession>A0A2S6HP21</accession>
<dbReference type="Gene3D" id="6.10.340.10">
    <property type="match status" value="1"/>
</dbReference>
<keyword evidence="5" id="KW-0597">Phosphoprotein</keyword>
<evidence type="ECO:0000256" key="7">
    <source>
        <dbReference type="ARBA" id="ARBA00022692"/>
    </source>
</evidence>
<organism evidence="15 16">
    <name type="scientific">Lacrimispora xylanisolvens</name>
    <dbReference type="NCBI Taxonomy" id="384636"/>
    <lineage>
        <taxon>Bacteria</taxon>
        <taxon>Bacillati</taxon>
        <taxon>Bacillota</taxon>
        <taxon>Clostridia</taxon>
        <taxon>Lachnospirales</taxon>
        <taxon>Lachnospiraceae</taxon>
        <taxon>Lacrimispora</taxon>
    </lineage>
</organism>
<keyword evidence="7 12" id="KW-0812">Transmembrane</keyword>
<dbReference type="Pfam" id="PF02743">
    <property type="entry name" value="dCache_1"/>
    <property type="match status" value="1"/>
</dbReference>
<dbReference type="PANTHER" id="PTHR34220">
    <property type="entry name" value="SENSOR HISTIDINE KINASE YPDA"/>
    <property type="match status" value="1"/>
</dbReference>
<keyword evidence="8 15" id="KW-0418">Kinase</keyword>
<dbReference type="InterPro" id="IPR005467">
    <property type="entry name" value="His_kinase_dom"/>
</dbReference>
<dbReference type="PRINTS" id="PR00344">
    <property type="entry name" value="BCTRLSENSOR"/>
</dbReference>
<dbReference type="InterPro" id="IPR003660">
    <property type="entry name" value="HAMP_dom"/>
</dbReference>
<dbReference type="RefSeq" id="WP_104438509.1">
    <property type="nucleotide sequence ID" value="NZ_PTJA01000011.1"/>
</dbReference>
<feature type="transmembrane region" description="Helical" evidence="12">
    <location>
        <begin position="12"/>
        <end position="32"/>
    </location>
</feature>
<dbReference type="Pfam" id="PF00672">
    <property type="entry name" value="HAMP"/>
    <property type="match status" value="1"/>
</dbReference>
<evidence type="ECO:0000256" key="10">
    <source>
        <dbReference type="ARBA" id="ARBA00023012"/>
    </source>
</evidence>
<dbReference type="OrthoDB" id="9809908at2"/>
<dbReference type="CDD" id="cd12912">
    <property type="entry name" value="PDC2_MCP_like"/>
    <property type="match status" value="1"/>
</dbReference>
<evidence type="ECO:0000313" key="16">
    <source>
        <dbReference type="Proteomes" id="UP000237749"/>
    </source>
</evidence>
<evidence type="ECO:0000256" key="6">
    <source>
        <dbReference type="ARBA" id="ARBA00022679"/>
    </source>
</evidence>
<dbReference type="SUPFAM" id="SSF55874">
    <property type="entry name" value="ATPase domain of HSP90 chaperone/DNA topoisomerase II/histidine kinase"/>
    <property type="match status" value="1"/>
</dbReference>
<evidence type="ECO:0000256" key="3">
    <source>
        <dbReference type="ARBA" id="ARBA00012438"/>
    </source>
</evidence>
<dbReference type="GO" id="GO:0000155">
    <property type="term" value="F:phosphorelay sensor kinase activity"/>
    <property type="evidence" value="ECO:0007669"/>
    <property type="project" value="InterPro"/>
</dbReference>
<dbReference type="SUPFAM" id="SSF158472">
    <property type="entry name" value="HAMP domain-like"/>
    <property type="match status" value="1"/>
</dbReference>
<keyword evidence="16" id="KW-1185">Reference proteome</keyword>
<dbReference type="Pfam" id="PF06580">
    <property type="entry name" value="His_kinase"/>
    <property type="match status" value="1"/>
</dbReference>
<evidence type="ECO:0000256" key="11">
    <source>
        <dbReference type="ARBA" id="ARBA00023136"/>
    </source>
</evidence>
<gene>
    <name evidence="15" type="ORF">BXY41_111157</name>
</gene>
<reference evidence="15 16" key="1">
    <citation type="submission" date="2018-02" db="EMBL/GenBank/DDBJ databases">
        <title>Genomic Encyclopedia of Archaeal and Bacterial Type Strains, Phase II (KMG-II): from individual species to whole genera.</title>
        <authorList>
            <person name="Goeker M."/>
        </authorList>
    </citation>
    <scope>NUCLEOTIDE SEQUENCE [LARGE SCALE GENOMIC DNA]</scope>
    <source>
        <strain evidence="15 16">DSM 3808</strain>
    </source>
</reference>
<name>A0A2S6HP21_9FIRM</name>
<keyword evidence="9 12" id="KW-1133">Transmembrane helix</keyword>
<dbReference type="PANTHER" id="PTHR34220:SF7">
    <property type="entry name" value="SENSOR HISTIDINE KINASE YPDA"/>
    <property type="match status" value="1"/>
</dbReference>
<dbReference type="Proteomes" id="UP000237749">
    <property type="component" value="Unassembled WGS sequence"/>
</dbReference>
<evidence type="ECO:0000256" key="9">
    <source>
        <dbReference type="ARBA" id="ARBA00022989"/>
    </source>
</evidence>
<comment type="catalytic activity">
    <reaction evidence="1">
        <text>ATP + protein L-histidine = ADP + protein N-phospho-L-histidine.</text>
        <dbReference type="EC" id="2.7.13.3"/>
    </reaction>
</comment>
<dbReference type="InterPro" id="IPR010559">
    <property type="entry name" value="Sig_transdc_His_kin_internal"/>
</dbReference>
<dbReference type="EC" id="2.7.13.3" evidence="3"/>
<protein>
    <recommendedName>
        <fullName evidence="3">histidine kinase</fullName>
        <ecNumber evidence="3">2.7.13.3</ecNumber>
    </recommendedName>
</protein>
<keyword evidence="11 12" id="KW-0472">Membrane</keyword>
<keyword evidence="4" id="KW-1003">Cell membrane</keyword>
<dbReference type="PROSITE" id="PS50109">
    <property type="entry name" value="HIS_KIN"/>
    <property type="match status" value="1"/>
</dbReference>
<feature type="domain" description="HAMP" evidence="14">
    <location>
        <begin position="311"/>
        <end position="363"/>
    </location>
</feature>
<feature type="transmembrane region" description="Helical" evidence="12">
    <location>
        <begin position="289"/>
        <end position="309"/>
    </location>
</feature>
<comment type="caution">
    <text evidence="15">The sequence shown here is derived from an EMBL/GenBank/DDBJ whole genome shotgun (WGS) entry which is preliminary data.</text>
</comment>
<evidence type="ECO:0000259" key="13">
    <source>
        <dbReference type="PROSITE" id="PS50109"/>
    </source>
</evidence>
<feature type="domain" description="Histidine kinase" evidence="13">
    <location>
        <begin position="470"/>
        <end position="579"/>
    </location>
</feature>
<dbReference type="InterPro" id="IPR033479">
    <property type="entry name" value="dCache_1"/>
</dbReference>
<keyword evidence="10" id="KW-0902">Two-component regulatory system</keyword>
<dbReference type="InterPro" id="IPR036890">
    <property type="entry name" value="HATPase_C_sf"/>
</dbReference>
<evidence type="ECO:0000256" key="2">
    <source>
        <dbReference type="ARBA" id="ARBA00004651"/>
    </source>
</evidence>
<dbReference type="Pfam" id="PF02518">
    <property type="entry name" value="HATPase_c"/>
    <property type="match status" value="1"/>
</dbReference>
<evidence type="ECO:0000259" key="14">
    <source>
        <dbReference type="PROSITE" id="PS50885"/>
    </source>
</evidence>
<dbReference type="EMBL" id="PTJA01000011">
    <property type="protein sequence ID" value="PPK79221.1"/>
    <property type="molecule type" value="Genomic_DNA"/>
</dbReference>
<proteinExistence type="predicted"/>
<dbReference type="InterPro" id="IPR004358">
    <property type="entry name" value="Sig_transdc_His_kin-like_C"/>
</dbReference>
<dbReference type="SMART" id="SM00387">
    <property type="entry name" value="HATPase_c"/>
    <property type="match status" value="1"/>
</dbReference>
<dbReference type="PROSITE" id="PS50885">
    <property type="entry name" value="HAMP"/>
    <property type="match status" value="1"/>
</dbReference>
<dbReference type="CDD" id="cd06225">
    <property type="entry name" value="HAMP"/>
    <property type="match status" value="1"/>
</dbReference>
<sequence length="590" mass="66761">MEKKNNSIRYTIFVYFTITALAAGLLISLSLYQRLSSQVAEVVQEENQSLINQVARSVESYLRTVMKLSDSLYYGAVKNADLSSQSINNEITLLYDNNKDNVDNIALFTQDGAMVESVPAARLKKNLNITGEKWFSNALEKTENQHFSDPHVQYIFENNENQYRWVFSLSRAVELTEGTSTTQGVLLVDLSYSSLEHLFEGVTTGKGGYVYLMGSDGEILYHPRIQLIDSGRLKENNKVASGYKDGIHREVFEGDNRIITVKSVGYTGWKIVGVTPNSVVSLNTIKTRLFIVFMITLILFILVLINSYISSRITNPIKELEKSVGILEEGDLETAVSIGGSYEIQHLGNSIKNMAIQIRVLMDDIVTEHEAKRKQEFDTLQSQINPHFLYNTLDIIVWMIENEQKNEAVKAVTALARFFRISLSKGKSIITVRDELEHVRSYLMIQHMRFKNKFSYEIQAEEECMELTSLKLILQPLVENAIYHGMEFMDGEGEIKLSVMRKEDNLIIQVSDNGLGMTEEQVKSLFSHEVHVTSKKGSGIGVKNVNERIKLYFGENYGLTIDSEPDEGTTITILLPAVPYDSVLEKEKQS</sequence>
<evidence type="ECO:0000256" key="5">
    <source>
        <dbReference type="ARBA" id="ARBA00022553"/>
    </source>
</evidence>
<evidence type="ECO:0000256" key="12">
    <source>
        <dbReference type="SAM" id="Phobius"/>
    </source>
</evidence>
<evidence type="ECO:0000256" key="8">
    <source>
        <dbReference type="ARBA" id="ARBA00022777"/>
    </source>
</evidence>
<dbReference type="InterPro" id="IPR050640">
    <property type="entry name" value="Bact_2-comp_sensor_kinase"/>
</dbReference>
<evidence type="ECO:0000313" key="15">
    <source>
        <dbReference type="EMBL" id="PPK79221.1"/>
    </source>
</evidence>
<evidence type="ECO:0000256" key="1">
    <source>
        <dbReference type="ARBA" id="ARBA00000085"/>
    </source>
</evidence>
<dbReference type="GO" id="GO:0005886">
    <property type="term" value="C:plasma membrane"/>
    <property type="evidence" value="ECO:0007669"/>
    <property type="project" value="UniProtKB-SubCell"/>
</dbReference>
<comment type="subcellular location">
    <subcellularLocation>
        <location evidence="2">Cell membrane</location>
        <topology evidence="2">Multi-pass membrane protein</topology>
    </subcellularLocation>
</comment>